<feature type="binding site" description="axial binding residue" evidence="5">
    <location>
        <position position="44"/>
    </location>
    <ligand>
        <name>heme c</name>
        <dbReference type="ChEBI" id="CHEBI:61717"/>
        <label>1</label>
    </ligand>
    <ligandPart>
        <name>Fe</name>
        <dbReference type="ChEBI" id="CHEBI:18248"/>
    </ligandPart>
</feature>
<evidence type="ECO:0000313" key="9">
    <source>
        <dbReference type="Proteomes" id="UP000199636"/>
    </source>
</evidence>
<feature type="binding site" description="covalent" evidence="4">
    <location>
        <position position="43"/>
    </location>
    <ligand>
        <name>heme c</name>
        <dbReference type="ChEBI" id="CHEBI:61717"/>
        <label>1</label>
    </ligand>
</feature>
<proteinExistence type="predicted"/>
<sequence>MRRLLSGFALSAGLGLCASALAADAELIQRGEYLARAADCEACHTAPGGAPFAGGLALASPFGVIYGSNITPDKEHGIGDYSADDFYAALTQGKRRDGANLYPAMPYTAYRQIERADADAILAYLQSLAPVHRATPETRLDFPFNLRLGLSGWNLLYAKDLALPSGDGKSAAWQRGQYLVEVLGHCGECHTPRNVAGALRQDQRLSGGVLNGYLAPSLLAGDLAARGWNPADLASFLEHGMSAQGSMFSEMFAVQHHSTRHLQRADLDAMATYLLGEQPPPARVIVALAYPQLSDSAKRGRQQYLNLCAGCHGVEGEGKPHIAVAMQGNTSLRLADARNLLRVVLDGIAEQPFGGFERMQPMPAFADKLDDAQLTDLLNYLRQTWGGLPGDLDTQALSPLKSATAPAPAGKVM</sequence>
<evidence type="ECO:0000256" key="6">
    <source>
        <dbReference type="SAM" id="SignalP"/>
    </source>
</evidence>
<dbReference type="GO" id="GO:0020037">
    <property type="term" value="F:heme binding"/>
    <property type="evidence" value="ECO:0007669"/>
    <property type="project" value="InterPro"/>
</dbReference>
<dbReference type="InterPro" id="IPR014353">
    <property type="entry name" value="Membr-bd_ADH_cyt_c"/>
</dbReference>
<dbReference type="GO" id="GO:0016020">
    <property type="term" value="C:membrane"/>
    <property type="evidence" value="ECO:0007669"/>
    <property type="project" value="InterPro"/>
</dbReference>
<feature type="binding site" description="covalent" evidence="4">
    <location>
        <position position="186"/>
    </location>
    <ligand>
        <name>heme c</name>
        <dbReference type="ChEBI" id="CHEBI:61717"/>
        <label>2</label>
    </ligand>
</feature>
<feature type="domain" description="Cytochrome c" evidence="7">
    <location>
        <begin position="295"/>
        <end position="385"/>
    </location>
</feature>
<dbReference type="Gene3D" id="1.10.760.10">
    <property type="entry name" value="Cytochrome c-like domain"/>
    <property type="match status" value="2"/>
</dbReference>
<gene>
    <name evidence="8" type="ORF">SAMN05216272_105220</name>
</gene>
<dbReference type="PROSITE" id="PS51007">
    <property type="entry name" value="CYTC"/>
    <property type="match status" value="3"/>
</dbReference>
<dbReference type="GO" id="GO:0005506">
    <property type="term" value="F:iron ion binding"/>
    <property type="evidence" value="ECO:0007669"/>
    <property type="project" value="InterPro"/>
</dbReference>
<keyword evidence="3 5" id="KW-0408">Iron</keyword>
<dbReference type="Pfam" id="PF00034">
    <property type="entry name" value="Cytochrom_C"/>
    <property type="match status" value="2"/>
</dbReference>
<reference evidence="9" key="1">
    <citation type="submission" date="2016-10" db="EMBL/GenBank/DDBJ databases">
        <authorList>
            <person name="Varghese N."/>
            <person name="Submissions S."/>
        </authorList>
    </citation>
    <scope>NUCLEOTIDE SEQUENCE [LARGE SCALE GENOMIC DNA]</scope>
    <source>
        <strain evidence="9">CCM 7469</strain>
    </source>
</reference>
<feature type="chain" id="PRO_5011718576" evidence="6">
    <location>
        <begin position="23"/>
        <end position="413"/>
    </location>
</feature>
<keyword evidence="1 4" id="KW-0349">Heme</keyword>
<feature type="signal peptide" evidence="6">
    <location>
        <begin position="1"/>
        <end position="22"/>
    </location>
</feature>
<evidence type="ECO:0000259" key="7">
    <source>
        <dbReference type="PROSITE" id="PS51007"/>
    </source>
</evidence>
<keyword evidence="2 5" id="KW-0479">Metal-binding</keyword>
<evidence type="ECO:0000256" key="1">
    <source>
        <dbReference type="ARBA" id="ARBA00022617"/>
    </source>
</evidence>
<evidence type="ECO:0000256" key="4">
    <source>
        <dbReference type="PIRSR" id="PIRSR000018-50"/>
    </source>
</evidence>
<dbReference type="SUPFAM" id="SSF46626">
    <property type="entry name" value="Cytochrome c"/>
    <property type="match status" value="3"/>
</dbReference>
<evidence type="ECO:0000256" key="5">
    <source>
        <dbReference type="PIRSR" id="PIRSR000018-51"/>
    </source>
</evidence>
<protein>
    <submittedName>
        <fullName evidence="8">Cytochrome c, mono-and diheme variants</fullName>
    </submittedName>
</protein>
<dbReference type="InterPro" id="IPR051459">
    <property type="entry name" value="Cytochrome_c-type_DH"/>
</dbReference>
<dbReference type="GO" id="GO:0009055">
    <property type="term" value="F:electron transfer activity"/>
    <property type="evidence" value="ECO:0007669"/>
    <property type="project" value="InterPro"/>
</dbReference>
<dbReference type="PIRSF" id="PIRSF000018">
    <property type="entry name" value="Mb_ADH_cyt_c"/>
    <property type="match status" value="1"/>
</dbReference>
<accession>A0A1G8HGL0</accession>
<evidence type="ECO:0000313" key="8">
    <source>
        <dbReference type="EMBL" id="SDI05783.1"/>
    </source>
</evidence>
<evidence type="ECO:0000256" key="3">
    <source>
        <dbReference type="ARBA" id="ARBA00023004"/>
    </source>
</evidence>
<dbReference type="InterPro" id="IPR036909">
    <property type="entry name" value="Cyt_c-like_dom_sf"/>
</dbReference>
<feature type="binding site" description="axial binding residue" evidence="5">
    <location>
        <position position="190"/>
    </location>
    <ligand>
        <name>heme c</name>
        <dbReference type="ChEBI" id="CHEBI:61717"/>
        <label>2</label>
    </ligand>
    <ligandPart>
        <name>Fe</name>
        <dbReference type="ChEBI" id="CHEBI:18248"/>
    </ligandPart>
</feature>
<dbReference type="GO" id="GO:0016614">
    <property type="term" value="F:oxidoreductase activity, acting on CH-OH group of donors"/>
    <property type="evidence" value="ECO:0007669"/>
    <property type="project" value="InterPro"/>
</dbReference>
<keyword evidence="6" id="KW-0732">Signal</keyword>
<organism evidence="8 9">
    <name type="scientific">Pseudomonas panipatensis</name>
    <dbReference type="NCBI Taxonomy" id="428992"/>
    <lineage>
        <taxon>Bacteria</taxon>
        <taxon>Pseudomonadati</taxon>
        <taxon>Pseudomonadota</taxon>
        <taxon>Gammaproteobacteria</taxon>
        <taxon>Pseudomonadales</taxon>
        <taxon>Pseudomonadaceae</taxon>
        <taxon>Pseudomonas</taxon>
    </lineage>
</organism>
<dbReference type="Proteomes" id="UP000199636">
    <property type="component" value="Unassembled WGS sequence"/>
</dbReference>
<dbReference type="OrthoDB" id="9811281at2"/>
<dbReference type="InterPro" id="IPR009056">
    <property type="entry name" value="Cyt_c-like_dom"/>
</dbReference>
<dbReference type="PANTHER" id="PTHR35008:SF4">
    <property type="entry name" value="BLL4482 PROTEIN"/>
    <property type="match status" value="1"/>
</dbReference>
<feature type="domain" description="Cytochrome c" evidence="7">
    <location>
        <begin position="26"/>
        <end position="129"/>
    </location>
</feature>
<feature type="binding site" description="covalent" evidence="4">
    <location>
        <position position="308"/>
    </location>
    <ligand>
        <name>heme c</name>
        <dbReference type="ChEBI" id="CHEBI:61717"/>
        <label>3</label>
    </ligand>
</feature>
<feature type="binding site" description="covalent" evidence="4">
    <location>
        <position position="189"/>
    </location>
    <ligand>
        <name>heme c</name>
        <dbReference type="ChEBI" id="CHEBI:61717"/>
        <label>2</label>
    </ligand>
</feature>
<dbReference type="EMBL" id="FNDS01000005">
    <property type="protein sequence ID" value="SDI05783.1"/>
    <property type="molecule type" value="Genomic_DNA"/>
</dbReference>
<name>A0A1G8HGL0_9PSED</name>
<feature type="binding site" description="covalent" evidence="4">
    <location>
        <position position="40"/>
    </location>
    <ligand>
        <name>heme c</name>
        <dbReference type="ChEBI" id="CHEBI:61717"/>
        <label>1</label>
    </ligand>
</feature>
<feature type="binding site" description="axial binding residue" evidence="5">
    <location>
        <position position="312"/>
    </location>
    <ligand>
        <name>heme c</name>
        <dbReference type="ChEBI" id="CHEBI:61717"/>
        <label>3</label>
    </ligand>
    <ligandPart>
        <name>Fe</name>
        <dbReference type="ChEBI" id="CHEBI:18248"/>
    </ligandPart>
</feature>
<dbReference type="AlphaFoldDB" id="A0A1G8HGL0"/>
<feature type="domain" description="Cytochrome c" evidence="7">
    <location>
        <begin position="171"/>
        <end position="278"/>
    </location>
</feature>
<feature type="binding site" description="covalent" evidence="4">
    <location>
        <position position="311"/>
    </location>
    <ligand>
        <name>heme c</name>
        <dbReference type="ChEBI" id="CHEBI:61717"/>
        <label>3</label>
    </ligand>
</feature>
<comment type="cofactor">
    <cofactor evidence="4">
        <name>heme c</name>
        <dbReference type="ChEBI" id="CHEBI:61717"/>
    </cofactor>
    <text evidence="4">Binds 3 heme c groups covalently per subunit.</text>
</comment>
<dbReference type="PANTHER" id="PTHR35008">
    <property type="entry name" value="BLL4482 PROTEIN-RELATED"/>
    <property type="match status" value="1"/>
</dbReference>
<dbReference type="RefSeq" id="WP_090263135.1">
    <property type="nucleotide sequence ID" value="NZ_FNDS01000005.1"/>
</dbReference>
<evidence type="ECO:0000256" key="2">
    <source>
        <dbReference type="ARBA" id="ARBA00022723"/>
    </source>
</evidence>
<dbReference type="STRING" id="428992.SAMN05216272_105220"/>
<keyword evidence="9" id="KW-1185">Reference proteome</keyword>